<evidence type="ECO:0000256" key="2">
    <source>
        <dbReference type="ARBA" id="ARBA00023009"/>
    </source>
</evidence>
<keyword evidence="2" id="KW-1162">Viral penetration into host cytoplasm</keyword>
<keyword evidence="2" id="KW-1171">Viral genome ejection through host cell envelope</keyword>
<evidence type="ECO:0000256" key="3">
    <source>
        <dbReference type="ARBA" id="ARBA00023219"/>
    </source>
</evidence>
<dbReference type="Pfam" id="PF04860">
    <property type="entry name" value="Phage_portal"/>
    <property type="match status" value="1"/>
</dbReference>
<dbReference type="InterPro" id="IPR006944">
    <property type="entry name" value="Phage/GTA_portal"/>
</dbReference>
<evidence type="ECO:0000256" key="1">
    <source>
        <dbReference type="ARBA" id="ARBA00022950"/>
    </source>
</evidence>
<name>A0A8S5P951_9CAUD</name>
<sequence length="436" mass="47890">MADRITSGLRRLMGAAPQKTGPRNAVTVAALQAAGLSGAYADTSAGAAMKLSAVDRCVEVLSSDIAKLPMYVFDRNTRLIRQDHPLASLLGLRANGVQTSFEAMKLMEASRLCGGNGYMLVERDPRSLRPVRLVAVPWQNVSPQLGSDGSVYYDVTHPFTGAQRRVRRTDMVHVRAYSRNGWLGISVLERASEVIASARAAQTWNGSYYVNGGQPSGVLETDTDIGGFVEEPQDDGTTRKVSIKDTIREEWERRHTGPGNANRVAVLDMGLKYKPISVSQKDAQFVENAELSIRDIARFFGVPLYKLQEGKQSYNSNEQNAIEYVTGTLHPIVTAYEQAFTSILLTPREVAEGLEIRMNMMAELRGDSTARGNWYRTMHDIGAYSVNDVLALEDMPDVEGGDEHVASLNYVPLALWRELSVRRNSENSQGNGGDSA</sequence>
<keyword evidence="3" id="KW-0231">Viral genome packaging</keyword>
<reference evidence="4" key="1">
    <citation type="journal article" date="2021" name="Proc. Natl. Acad. Sci. U.S.A.">
        <title>A Catalog of Tens of Thousands of Viruses from Human Metagenomes Reveals Hidden Associations with Chronic Diseases.</title>
        <authorList>
            <person name="Tisza M.J."/>
            <person name="Buck C.B."/>
        </authorList>
    </citation>
    <scope>NUCLEOTIDE SEQUENCE</scope>
    <source>
        <strain evidence="4">Ct2kB26</strain>
    </source>
</reference>
<protein>
    <submittedName>
        <fullName evidence="4">Portal protein</fullName>
    </submittedName>
</protein>
<accession>A0A8S5P951</accession>
<evidence type="ECO:0000313" key="4">
    <source>
        <dbReference type="EMBL" id="DAE03192.1"/>
    </source>
</evidence>
<keyword evidence="1" id="KW-1188">Viral release from host cell</keyword>
<organism evidence="4">
    <name type="scientific">Siphoviridae sp. ct2kB26</name>
    <dbReference type="NCBI Taxonomy" id="2825317"/>
    <lineage>
        <taxon>Viruses</taxon>
        <taxon>Duplodnaviria</taxon>
        <taxon>Heunggongvirae</taxon>
        <taxon>Uroviricota</taxon>
        <taxon>Caudoviricetes</taxon>
    </lineage>
</organism>
<dbReference type="InterPro" id="IPR006427">
    <property type="entry name" value="Portal_HK97"/>
</dbReference>
<dbReference type="EMBL" id="BK015360">
    <property type="protein sequence ID" value="DAE03192.1"/>
    <property type="molecule type" value="Genomic_DNA"/>
</dbReference>
<keyword evidence="2" id="KW-1160">Virus entry into host cell</keyword>
<keyword evidence="1" id="KW-0118">Viral capsid assembly</keyword>
<proteinExistence type="predicted"/>
<dbReference type="NCBIfam" id="TIGR01537">
    <property type="entry name" value="portal_HK97"/>
    <property type="match status" value="1"/>
</dbReference>